<dbReference type="EMBL" id="CADCUA010000061">
    <property type="protein sequence ID" value="CAA9303013.1"/>
    <property type="molecule type" value="Genomic_DNA"/>
</dbReference>
<feature type="compositionally biased region" description="Basic and acidic residues" evidence="1">
    <location>
        <begin position="96"/>
        <end position="121"/>
    </location>
</feature>
<gene>
    <name evidence="2" type="ORF">AVDCRST_MAG71-216</name>
</gene>
<evidence type="ECO:0000256" key="1">
    <source>
        <dbReference type="SAM" id="MobiDB-lite"/>
    </source>
</evidence>
<accession>A0A6J4KDM0</accession>
<evidence type="ECO:0000313" key="2">
    <source>
        <dbReference type="EMBL" id="CAA9303013.1"/>
    </source>
</evidence>
<dbReference type="GO" id="GO:0004143">
    <property type="term" value="F:ATP-dependent diacylglycerol kinase activity"/>
    <property type="evidence" value="ECO:0007669"/>
    <property type="project" value="UniProtKB-EC"/>
</dbReference>
<feature type="region of interest" description="Disordered" evidence="1">
    <location>
        <begin position="90"/>
        <end position="128"/>
    </location>
</feature>
<feature type="non-terminal residue" evidence="2">
    <location>
        <position position="128"/>
    </location>
</feature>
<protein>
    <submittedName>
        <fullName evidence="2">Diacylglycerol kinase</fullName>
        <ecNumber evidence="2">2.7.1.107</ecNumber>
    </submittedName>
</protein>
<dbReference type="EC" id="2.7.1.107" evidence="2"/>
<keyword evidence="2" id="KW-0418">Kinase</keyword>
<feature type="region of interest" description="Disordered" evidence="1">
    <location>
        <begin position="1"/>
        <end position="21"/>
    </location>
</feature>
<organism evidence="2">
    <name type="scientific">uncultured Lysobacter sp</name>
    <dbReference type="NCBI Taxonomy" id="271060"/>
    <lineage>
        <taxon>Bacteria</taxon>
        <taxon>Pseudomonadati</taxon>
        <taxon>Pseudomonadota</taxon>
        <taxon>Gammaproteobacteria</taxon>
        <taxon>Lysobacterales</taxon>
        <taxon>Lysobacteraceae</taxon>
        <taxon>Lysobacter</taxon>
        <taxon>environmental samples</taxon>
    </lineage>
</organism>
<keyword evidence="2" id="KW-0808">Transferase</keyword>
<name>A0A6J4KDM0_9GAMM</name>
<dbReference type="AlphaFoldDB" id="A0A6J4KDM0"/>
<sequence>GGRIRPPAARPGAHAESHPMVAAGAGRRVDARILVPAGGLPVHRHGPAGVVAGADAGGTRAAGRLAAAGAGHRTAELGDRGGHRALRRRIPRARRPREGHGIGRGADVHAQRAADLGRDPRAPAVRRM</sequence>
<proteinExistence type="predicted"/>
<feature type="non-terminal residue" evidence="2">
    <location>
        <position position="1"/>
    </location>
</feature>
<reference evidence="2" key="1">
    <citation type="submission" date="2020-02" db="EMBL/GenBank/DDBJ databases">
        <authorList>
            <person name="Meier V. D."/>
        </authorList>
    </citation>
    <scope>NUCLEOTIDE SEQUENCE</scope>
    <source>
        <strain evidence="2">AVDCRST_MAG71</strain>
    </source>
</reference>